<evidence type="ECO:0000313" key="2">
    <source>
        <dbReference type="Proteomes" id="UP000054653"/>
    </source>
</evidence>
<name>A0A0V1A054_TRIBR</name>
<dbReference type="EMBL" id="JYDI01003532">
    <property type="protein sequence ID" value="KRY17763.1"/>
    <property type="molecule type" value="Genomic_DNA"/>
</dbReference>
<gene>
    <name evidence="1" type="ORF">T03_5977</name>
</gene>
<organism evidence="1 2">
    <name type="scientific">Trichinella britovi</name>
    <name type="common">Parasitic roundworm</name>
    <dbReference type="NCBI Taxonomy" id="45882"/>
    <lineage>
        <taxon>Eukaryota</taxon>
        <taxon>Metazoa</taxon>
        <taxon>Ecdysozoa</taxon>
        <taxon>Nematoda</taxon>
        <taxon>Enoplea</taxon>
        <taxon>Dorylaimia</taxon>
        <taxon>Trichinellida</taxon>
        <taxon>Trichinellidae</taxon>
        <taxon>Trichinella</taxon>
    </lineage>
</organism>
<dbReference type="Proteomes" id="UP000054653">
    <property type="component" value="Unassembled WGS sequence"/>
</dbReference>
<protein>
    <recommendedName>
        <fullName evidence="3">PiggyBac transposable element-derived protein domain-containing protein</fullName>
    </recommendedName>
</protein>
<keyword evidence="2" id="KW-1185">Reference proteome</keyword>
<evidence type="ECO:0008006" key="3">
    <source>
        <dbReference type="Google" id="ProtNLM"/>
    </source>
</evidence>
<evidence type="ECO:0000313" key="1">
    <source>
        <dbReference type="EMBL" id="KRY17763.1"/>
    </source>
</evidence>
<dbReference type="AlphaFoldDB" id="A0A0V1A054"/>
<sequence length="81" mass="9097">MTTVKRCSTEKVLAKSDSSTNHACVWNIHPKKPKKWGFKVNARTGVSGLLNDFCFYEGKMPRVKKPSGCLSFDVVMKLCET</sequence>
<dbReference type="STRING" id="45882.A0A0V1A054"/>
<proteinExistence type="predicted"/>
<reference evidence="1 2" key="1">
    <citation type="submission" date="2015-01" db="EMBL/GenBank/DDBJ databases">
        <title>Evolution of Trichinella species and genotypes.</title>
        <authorList>
            <person name="Korhonen P.K."/>
            <person name="Edoardo P."/>
            <person name="Giuseppe L.R."/>
            <person name="Gasser R.B."/>
        </authorList>
    </citation>
    <scope>NUCLEOTIDE SEQUENCE [LARGE SCALE GENOMIC DNA]</scope>
    <source>
        <strain evidence="1">ISS120</strain>
    </source>
</reference>
<accession>A0A0V1A054</accession>
<feature type="non-terminal residue" evidence="1">
    <location>
        <position position="81"/>
    </location>
</feature>
<comment type="caution">
    <text evidence="1">The sequence shown here is derived from an EMBL/GenBank/DDBJ whole genome shotgun (WGS) entry which is preliminary data.</text>
</comment>